<keyword evidence="1" id="KW-0812">Transmembrane</keyword>
<dbReference type="OrthoDB" id="96563at2157"/>
<sequence>MESKTVLYWLLITLSFALTQPGAITFANWDAPYGFYKDLSVWLSCAGAALVLVFIYGLHLWRRGELGVPSLIATVPLIAGTFWLAYWTEGFIRGEMGYGTTGIAGFIVGAFIGLLLSLLLLPMALPRALTGELYYPYDGPLVLAWYFLLGVAVLLSVALYLQKKREKLREPDNPAP</sequence>
<dbReference type="RefSeq" id="WP_088856322.1">
    <property type="nucleotide sequence ID" value="NZ_CP015103.1"/>
</dbReference>
<dbReference type="KEGG" id="tsl:A3L11_07545"/>
<feature type="transmembrane region" description="Helical" evidence="1">
    <location>
        <begin position="67"/>
        <end position="86"/>
    </location>
</feature>
<accession>A0A2Z2ML45</accession>
<dbReference type="GeneID" id="33318081"/>
<feature type="transmembrane region" description="Helical" evidence="1">
    <location>
        <begin position="98"/>
        <end position="121"/>
    </location>
</feature>
<keyword evidence="1" id="KW-0472">Membrane</keyword>
<gene>
    <name evidence="2" type="ORF">A3L11_07545</name>
</gene>
<feature type="transmembrane region" description="Helical" evidence="1">
    <location>
        <begin position="6"/>
        <end position="27"/>
    </location>
</feature>
<protein>
    <submittedName>
        <fullName evidence="2">Uncharacterized protein</fullName>
    </submittedName>
</protein>
<dbReference type="Proteomes" id="UP000250125">
    <property type="component" value="Chromosome"/>
</dbReference>
<organism evidence="2 3">
    <name type="scientific">Thermococcus siculi</name>
    <dbReference type="NCBI Taxonomy" id="72803"/>
    <lineage>
        <taxon>Archaea</taxon>
        <taxon>Methanobacteriati</taxon>
        <taxon>Methanobacteriota</taxon>
        <taxon>Thermococci</taxon>
        <taxon>Thermococcales</taxon>
        <taxon>Thermococcaceae</taxon>
        <taxon>Thermococcus</taxon>
    </lineage>
</organism>
<evidence type="ECO:0000313" key="2">
    <source>
        <dbReference type="EMBL" id="ASJ09089.1"/>
    </source>
</evidence>
<feature type="transmembrane region" description="Helical" evidence="1">
    <location>
        <begin position="39"/>
        <end position="61"/>
    </location>
</feature>
<name>A0A2Z2ML45_9EURY</name>
<feature type="transmembrane region" description="Helical" evidence="1">
    <location>
        <begin position="141"/>
        <end position="161"/>
    </location>
</feature>
<dbReference type="AlphaFoldDB" id="A0A2Z2ML45"/>
<dbReference type="EMBL" id="CP015103">
    <property type="protein sequence ID" value="ASJ09089.1"/>
    <property type="molecule type" value="Genomic_DNA"/>
</dbReference>
<evidence type="ECO:0000313" key="3">
    <source>
        <dbReference type="Proteomes" id="UP000250125"/>
    </source>
</evidence>
<keyword evidence="1" id="KW-1133">Transmembrane helix</keyword>
<keyword evidence="3" id="KW-1185">Reference proteome</keyword>
<reference evidence="2 3" key="1">
    <citation type="submission" date="2016-04" db="EMBL/GenBank/DDBJ databases">
        <title>Complete genome sequence of Thermococcus siculi type strain RG-20.</title>
        <authorList>
            <person name="Oger P.M."/>
        </authorList>
    </citation>
    <scope>NUCLEOTIDE SEQUENCE [LARGE SCALE GENOMIC DNA]</scope>
    <source>
        <strain evidence="2 3">RG-20</strain>
    </source>
</reference>
<evidence type="ECO:0000256" key="1">
    <source>
        <dbReference type="SAM" id="Phobius"/>
    </source>
</evidence>
<proteinExistence type="predicted"/>